<dbReference type="InterPro" id="IPR002656">
    <property type="entry name" value="Acyl_transf_3_dom"/>
</dbReference>
<sequence length="354" mass="40963">MRKKYIDHIRWITEVLVVIYHVIYMYNGAETAGVIGPFSFPQYQDAFLYLIYPWFMLILFVISGMCSRYELEKRTGREYLKRRTEKLLIPSTIGVFVFHWIDGYFNMLISNAFAKLPSGIPGLITYLIMALSGIGPLWYIQMLWIYSVLLVLIRKIEKDRLYCHCRNIKMMGLLMFSVGIWLSANILNVPVVSVYRFGIYGFGFFSGYFVFSHDRVIRCLTEWELPLLAGSGISAVLYLVRFWGEPYAEHCVLDTFLCNVYAWITVLAILAYMNGHGNYSTCFSRWMEKQTWGLYLLHYLPLSACAWFLHCCAADLPPAVHYILTAVAAFAGAWLLNAVIMRIPLLRVLILGRK</sequence>
<keyword evidence="1" id="KW-1133">Transmembrane helix</keyword>
<dbReference type="AlphaFoldDB" id="A0A7X2NTD1"/>
<feature type="transmembrane region" description="Helical" evidence="1">
    <location>
        <begin position="292"/>
        <end position="310"/>
    </location>
</feature>
<feature type="transmembrane region" description="Helical" evidence="1">
    <location>
        <begin position="9"/>
        <end position="26"/>
    </location>
</feature>
<feature type="transmembrane region" description="Helical" evidence="1">
    <location>
        <begin position="46"/>
        <end position="66"/>
    </location>
</feature>
<accession>A0A7X2NTD1</accession>
<feature type="domain" description="Acyltransferase 3" evidence="2">
    <location>
        <begin position="4"/>
        <end position="336"/>
    </location>
</feature>
<dbReference type="EMBL" id="VUMN01000025">
    <property type="protein sequence ID" value="MSS59217.1"/>
    <property type="molecule type" value="Genomic_DNA"/>
</dbReference>
<dbReference type="GO" id="GO:0016747">
    <property type="term" value="F:acyltransferase activity, transferring groups other than amino-acyl groups"/>
    <property type="evidence" value="ECO:0007669"/>
    <property type="project" value="InterPro"/>
</dbReference>
<keyword evidence="1" id="KW-0472">Membrane</keyword>
<reference evidence="3 4" key="1">
    <citation type="submission" date="2019-08" db="EMBL/GenBank/DDBJ databases">
        <title>In-depth cultivation of the pig gut microbiome towards novel bacterial diversity and tailored functional studies.</title>
        <authorList>
            <person name="Wylensek D."/>
            <person name="Hitch T.C.A."/>
            <person name="Clavel T."/>
        </authorList>
    </citation>
    <scope>NUCLEOTIDE SEQUENCE [LARGE SCALE GENOMIC DNA]</scope>
    <source>
        <strain evidence="3 4">Oil+RF-744-GAM-WT-6</strain>
    </source>
</reference>
<feature type="transmembrane region" description="Helical" evidence="1">
    <location>
        <begin position="125"/>
        <end position="149"/>
    </location>
</feature>
<dbReference type="Proteomes" id="UP000461880">
    <property type="component" value="Unassembled WGS sequence"/>
</dbReference>
<name>A0A7X2NTD1_9FIRM</name>
<keyword evidence="3" id="KW-0012">Acyltransferase</keyword>
<gene>
    <name evidence="3" type="ORF">FYJ51_09950</name>
</gene>
<dbReference type="PANTHER" id="PTHR36927:SF1">
    <property type="entry name" value="MDO-LIKE PROTEIN"/>
    <property type="match status" value="1"/>
</dbReference>
<feature type="transmembrane region" description="Helical" evidence="1">
    <location>
        <begin position="193"/>
        <end position="211"/>
    </location>
</feature>
<feature type="transmembrane region" description="Helical" evidence="1">
    <location>
        <begin position="252"/>
        <end position="272"/>
    </location>
</feature>
<feature type="transmembrane region" description="Helical" evidence="1">
    <location>
        <begin position="170"/>
        <end position="187"/>
    </location>
</feature>
<keyword evidence="1" id="KW-0812">Transmembrane</keyword>
<keyword evidence="3" id="KW-0808">Transferase</keyword>
<feature type="transmembrane region" description="Helical" evidence="1">
    <location>
        <begin position="322"/>
        <end position="345"/>
    </location>
</feature>
<dbReference type="InterPro" id="IPR050623">
    <property type="entry name" value="Glucan_succinyl_AcylTrfase"/>
</dbReference>
<protein>
    <submittedName>
        <fullName evidence="3">Acyltransferase</fullName>
    </submittedName>
</protein>
<evidence type="ECO:0000313" key="3">
    <source>
        <dbReference type="EMBL" id="MSS59217.1"/>
    </source>
</evidence>
<feature type="transmembrane region" description="Helical" evidence="1">
    <location>
        <begin position="87"/>
        <end position="105"/>
    </location>
</feature>
<proteinExistence type="predicted"/>
<organism evidence="3 4">
    <name type="scientific">Stecheria intestinalis</name>
    <dbReference type="NCBI Taxonomy" id="2606630"/>
    <lineage>
        <taxon>Bacteria</taxon>
        <taxon>Bacillati</taxon>
        <taxon>Bacillota</taxon>
        <taxon>Erysipelotrichia</taxon>
        <taxon>Erysipelotrichales</taxon>
        <taxon>Erysipelotrichaceae</taxon>
        <taxon>Stecheria</taxon>
    </lineage>
</organism>
<feature type="transmembrane region" description="Helical" evidence="1">
    <location>
        <begin position="223"/>
        <end position="240"/>
    </location>
</feature>
<comment type="caution">
    <text evidence="3">The sequence shown here is derived from an EMBL/GenBank/DDBJ whole genome shotgun (WGS) entry which is preliminary data.</text>
</comment>
<evidence type="ECO:0000256" key="1">
    <source>
        <dbReference type="SAM" id="Phobius"/>
    </source>
</evidence>
<dbReference type="RefSeq" id="WP_154505396.1">
    <property type="nucleotide sequence ID" value="NZ_VUMN01000025.1"/>
</dbReference>
<evidence type="ECO:0000259" key="2">
    <source>
        <dbReference type="Pfam" id="PF01757"/>
    </source>
</evidence>
<keyword evidence="4" id="KW-1185">Reference proteome</keyword>
<dbReference type="Pfam" id="PF01757">
    <property type="entry name" value="Acyl_transf_3"/>
    <property type="match status" value="1"/>
</dbReference>
<dbReference type="PANTHER" id="PTHR36927">
    <property type="entry name" value="BLR4337 PROTEIN"/>
    <property type="match status" value="1"/>
</dbReference>
<evidence type="ECO:0000313" key="4">
    <source>
        <dbReference type="Proteomes" id="UP000461880"/>
    </source>
</evidence>